<feature type="non-terminal residue" evidence="2">
    <location>
        <position position="1"/>
    </location>
</feature>
<evidence type="ECO:0000313" key="3">
    <source>
        <dbReference type="Proteomes" id="UP001432322"/>
    </source>
</evidence>
<organism evidence="2 3">
    <name type="scientific">Pristionchus fissidentatus</name>
    <dbReference type="NCBI Taxonomy" id="1538716"/>
    <lineage>
        <taxon>Eukaryota</taxon>
        <taxon>Metazoa</taxon>
        <taxon>Ecdysozoa</taxon>
        <taxon>Nematoda</taxon>
        <taxon>Chromadorea</taxon>
        <taxon>Rhabditida</taxon>
        <taxon>Rhabditina</taxon>
        <taxon>Diplogasteromorpha</taxon>
        <taxon>Diplogasteroidea</taxon>
        <taxon>Neodiplogasteridae</taxon>
        <taxon>Pristionchus</taxon>
    </lineage>
</organism>
<feature type="non-terminal residue" evidence="2">
    <location>
        <position position="147"/>
    </location>
</feature>
<evidence type="ECO:0000256" key="1">
    <source>
        <dbReference type="SAM" id="MobiDB-lite"/>
    </source>
</evidence>
<accession>A0AAV5V6Y8</accession>
<keyword evidence="3" id="KW-1185">Reference proteome</keyword>
<evidence type="ECO:0000313" key="2">
    <source>
        <dbReference type="EMBL" id="GMT14048.1"/>
    </source>
</evidence>
<proteinExistence type="predicted"/>
<protein>
    <submittedName>
        <fullName evidence="2">Uncharacterized protein</fullName>
    </submittedName>
</protein>
<dbReference type="Proteomes" id="UP001432322">
    <property type="component" value="Unassembled WGS sequence"/>
</dbReference>
<dbReference type="AlphaFoldDB" id="A0AAV5V6Y8"/>
<feature type="region of interest" description="Disordered" evidence="1">
    <location>
        <begin position="1"/>
        <end position="64"/>
    </location>
</feature>
<gene>
    <name evidence="2" type="ORF">PFISCL1PPCAC_5345</name>
</gene>
<reference evidence="2" key="1">
    <citation type="submission" date="2023-10" db="EMBL/GenBank/DDBJ databases">
        <title>Genome assembly of Pristionchus species.</title>
        <authorList>
            <person name="Yoshida K."/>
            <person name="Sommer R.J."/>
        </authorList>
    </citation>
    <scope>NUCLEOTIDE SEQUENCE</scope>
    <source>
        <strain evidence="2">RS5133</strain>
    </source>
</reference>
<comment type="caution">
    <text evidence="2">The sequence shown here is derived from an EMBL/GenBank/DDBJ whole genome shotgun (WGS) entry which is preliminary data.</text>
</comment>
<name>A0AAV5V6Y8_9BILA</name>
<feature type="compositionally biased region" description="Low complexity" evidence="1">
    <location>
        <begin position="30"/>
        <end position="44"/>
    </location>
</feature>
<dbReference type="EMBL" id="BTSY01000002">
    <property type="protein sequence ID" value="GMT14048.1"/>
    <property type="molecule type" value="Genomic_DNA"/>
</dbReference>
<feature type="compositionally biased region" description="Polar residues" evidence="1">
    <location>
        <begin position="7"/>
        <end position="29"/>
    </location>
</feature>
<sequence length="147" mass="15752">SPAARTPNANTPDARTPIGTSSRVDSGNLTPTPTAATPSTAGTPIGHSIESNDVGNDENGTHIRGQERVSYENMLVRYGAWSRIKGQILVYTVLLIIGVSYKGHNEQYKFLGALKTVKGHHIQCCCNIPKSLKDMKDLIGTFEEGGA</sequence>